<dbReference type="EMBL" id="LHXO01000029">
    <property type="protein sequence ID" value="KXA94994.1"/>
    <property type="molecule type" value="Genomic_DNA"/>
</dbReference>
<organism evidence="2 3">
    <name type="scientific">candidate division MSBL1 archaeon SCGC-AAA259E19</name>
    <dbReference type="NCBI Taxonomy" id="1698264"/>
    <lineage>
        <taxon>Archaea</taxon>
        <taxon>Methanobacteriati</taxon>
        <taxon>Methanobacteriota</taxon>
        <taxon>candidate division MSBL1</taxon>
    </lineage>
</organism>
<reference evidence="2 3" key="1">
    <citation type="journal article" date="2016" name="Sci. Rep.">
        <title>Metabolic traits of an uncultured archaeal lineage -MSBL1- from brine pools of the Red Sea.</title>
        <authorList>
            <person name="Mwirichia R."/>
            <person name="Alam I."/>
            <person name="Rashid M."/>
            <person name="Vinu M."/>
            <person name="Ba-Alawi W."/>
            <person name="Anthony Kamau A."/>
            <person name="Kamanda Ngugi D."/>
            <person name="Goker M."/>
            <person name="Klenk H.P."/>
            <person name="Bajic V."/>
            <person name="Stingl U."/>
        </authorList>
    </citation>
    <scope>NUCLEOTIDE SEQUENCE [LARGE SCALE GENOMIC DNA]</scope>
    <source>
        <strain evidence="2">SCGC-AAA259E19</strain>
    </source>
</reference>
<dbReference type="GO" id="GO:0016787">
    <property type="term" value="F:hydrolase activity"/>
    <property type="evidence" value="ECO:0007669"/>
    <property type="project" value="InterPro"/>
</dbReference>
<name>A0A133ULC8_9EURY</name>
<protein>
    <submittedName>
        <fullName evidence="2">1-(5-phosphoribosyl)-5-amino-4-imidazole-carboxylate carboxylase</fullName>
    </submittedName>
</protein>
<dbReference type="InterPro" id="IPR000031">
    <property type="entry name" value="PurE_dom"/>
</dbReference>
<dbReference type="InterPro" id="IPR039476">
    <property type="entry name" value="P2CMN_synthase_LarB"/>
</dbReference>
<dbReference type="PATRIC" id="fig|1698264.3.peg.1123"/>
<dbReference type="Proteomes" id="UP000070284">
    <property type="component" value="Unassembled WGS sequence"/>
</dbReference>
<proteinExistence type="predicted"/>
<evidence type="ECO:0000313" key="2">
    <source>
        <dbReference type="EMBL" id="KXA94994.1"/>
    </source>
</evidence>
<keyword evidence="3" id="KW-1185">Reference proteome</keyword>
<dbReference type="GO" id="GO:0006189">
    <property type="term" value="P:'de novo' IMP biosynthetic process"/>
    <property type="evidence" value="ECO:0007669"/>
    <property type="project" value="InterPro"/>
</dbReference>
<evidence type="ECO:0000259" key="1">
    <source>
        <dbReference type="SMART" id="SM01001"/>
    </source>
</evidence>
<gene>
    <name evidence="2" type="ORF">AKJ65_02830</name>
</gene>
<feature type="domain" description="PurE" evidence="1">
    <location>
        <begin position="115"/>
        <end position="242"/>
    </location>
</feature>
<dbReference type="NCBIfam" id="NF033503">
    <property type="entry name" value="LarB"/>
    <property type="match status" value="1"/>
</dbReference>
<dbReference type="AlphaFoldDB" id="A0A133ULC8"/>
<dbReference type="Pfam" id="PF00731">
    <property type="entry name" value="AIRC"/>
    <property type="match status" value="1"/>
</dbReference>
<sequence>MKGLKELLEKVKNGELEVEEPLEELKFLPYKDLEHTKIDTHRELRRGYPEAVLCEGKSKEQILEILQGYPDDQTVIATRADEETYEFVKENIDDAIYHKKAGIIQVGEGREKEEGVISVVTGGTSDERVAEECAVSAEVMGNKVHRVYDVGMAGVHRIFSNLDRIRDSSVIVVVAGMEGALPGLVSGLVSAPVIGVPTSQGYGTHLGGISPLLTMLNSCSPGLSVVNIDNGYGAAYQASLINGGK</sequence>
<dbReference type="SMART" id="SM01001">
    <property type="entry name" value="AIRC"/>
    <property type="match status" value="1"/>
</dbReference>
<dbReference type="PANTHER" id="PTHR43064">
    <property type="entry name" value="PHOSPHORIBOSYLAMINOIMIDAZOLE CARBOXYLASE-RELATED"/>
    <property type="match status" value="1"/>
</dbReference>
<dbReference type="PANTHER" id="PTHR43064:SF1">
    <property type="entry name" value="SLL1489 PROTEIN"/>
    <property type="match status" value="1"/>
</dbReference>
<dbReference type="Gene3D" id="3.40.50.1970">
    <property type="match status" value="1"/>
</dbReference>
<evidence type="ECO:0000313" key="3">
    <source>
        <dbReference type="Proteomes" id="UP000070284"/>
    </source>
</evidence>
<comment type="caution">
    <text evidence="2">The sequence shown here is derived from an EMBL/GenBank/DDBJ whole genome shotgun (WGS) entry which is preliminary data.</text>
</comment>
<accession>A0A133ULC8</accession>
<dbReference type="SUPFAM" id="SSF52255">
    <property type="entry name" value="N5-CAIR mutase (phosphoribosylaminoimidazole carboxylase, PurE)"/>
    <property type="match status" value="1"/>
</dbReference>